<keyword evidence="1" id="KW-0802">TPR repeat</keyword>
<dbReference type="Pfam" id="PF07661">
    <property type="entry name" value="MORN_2"/>
    <property type="match status" value="5"/>
</dbReference>
<dbReference type="Gene3D" id="3.90.930.1">
    <property type="match status" value="2"/>
</dbReference>
<reference evidence="2 3" key="1">
    <citation type="submission" date="2023-04" db="EMBL/GenBank/DDBJ databases">
        <title>Two novel species of Flavobacterium.</title>
        <authorList>
            <person name="Liu Q."/>
            <person name="Xin Y.-H."/>
        </authorList>
    </citation>
    <scope>NUCLEOTIDE SEQUENCE [LARGE SCALE GENOMIC DNA]</scope>
    <source>
        <strain evidence="2 3">LB1P51</strain>
    </source>
</reference>
<gene>
    <name evidence="2" type="ORF">QLS65_06000</name>
</gene>
<evidence type="ECO:0000313" key="2">
    <source>
        <dbReference type="EMBL" id="MDI5894436.1"/>
    </source>
</evidence>
<feature type="repeat" description="TPR" evidence="1">
    <location>
        <begin position="132"/>
        <end position="165"/>
    </location>
</feature>
<accession>A0ABT6V882</accession>
<comment type="caution">
    <text evidence="2">The sequence shown here is derived from an EMBL/GenBank/DDBJ whole genome shotgun (WGS) entry which is preliminary data.</text>
</comment>
<evidence type="ECO:0008006" key="4">
    <source>
        <dbReference type="Google" id="ProtNLM"/>
    </source>
</evidence>
<dbReference type="SUPFAM" id="SSF48452">
    <property type="entry name" value="TPR-like"/>
    <property type="match status" value="1"/>
</dbReference>
<keyword evidence="3" id="KW-1185">Reference proteome</keyword>
<dbReference type="SUPFAM" id="SSF82185">
    <property type="entry name" value="Histone H3 K4-specific methyltransferase SET7/9 N-terminal domain"/>
    <property type="match status" value="6"/>
</dbReference>
<organism evidence="2 3">
    <name type="scientific">Flavobacterium algoritolerans</name>
    <dbReference type="NCBI Taxonomy" id="3041254"/>
    <lineage>
        <taxon>Bacteria</taxon>
        <taxon>Pseudomonadati</taxon>
        <taxon>Bacteroidota</taxon>
        <taxon>Flavobacteriia</taxon>
        <taxon>Flavobacteriales</taxon>
        <taxon>Flavobacteriaceae</taxon>
        <taxon>Flavobacterium</taxon>
    </lineage>
</organism>
<feature type="repeat" description="TPR" evidence="1">
    <location>
        <begin position="28"/>
        <end position="61"/>
    </location>
</feature>
<sequence length="1084" mass="125184">MKKIFFALLIGYFSKTYSQTDYSIVYDNDAIINKGITLYDTEKYNEAIIEFDKIVSIDPKFLNAQYEKILSLSALEKKDELKVLLDDLYKKGKMHELPSLYTLYGSFLSDEKEYGKSEKIFEEGEKYLSNSSNFLYNFALLYLRKEENQKCVNLLKRVISNDPNHASSHYLLGLIAFDNGKITEGTLALMSYLIIAPNGRNAEKAILKLNAKFGENYLADNKLIFSKSGDNFEEIETILRNQLPLKSAYKIKSKIDDVIIRQVQAVAEYTLEHKMGDGFFETIYIPWVKNLVEQNQFEGFSYYMLLSMENKLGKKLSEQKKKINTFNEDYVLKEFWSFYAKRNLNLFGNSQEVIVSLKNNKPYLIGAQINGKKEGRYKYLNEDGNLNGDLNFQNDALEGIQKYYDEKGNLTEEKSFSNNKLNGTRTTYFSNGSVNLIENYKDDLLEGISTSYYPNGGKQCEINFTNGERDGKFICLYENGTQKSNMLYSNGKLNGTVFNYNEVGDLIDISNYINDRIEGDYFEYYNGKTIKTQSSYSNGKNKNSYKSFYSNNILEKENTFENGKIKTETDYFTNGKKSTESLYNENEELESYSYFDTDNNKYFEEKYKSGELKSGLQFSKSNPKPIAINLTKNTFELNNFKGELLVSGTFEKGKKASQWNHNYESGILRLKEFYSNGKRNGLSTDYNKNSLLNSIKNYTNDTINGTYEVYEEGLLDQTFNYVKGYQNGPSKTFYANGKIKTEGYFTDGNLNFEKRTYWQNGSIAKKENYINNYKSSLISYNTKGELENDFNFKNKSGKFTFNYNNGTIIEVCNMINGKLNGKYTIKDKLNTPIAEYEYVNGLLNNTYKTYNPLGTIYSERIYYCGKLHGTYKQNDLIGNIRLSDENTFGQENGKTIRYYHTKSKMTEYNIINGTVEGEQVYYNQKGDGILILGYNNNSLSYYIRRSETGALDEKVEVIGETAEIISLYPDGKIAIQMQFVKGSLEGKFIINNNDGKPEFECVYTTNLLDGERIEYYANGAIYKKEHFIKNNYEGSQEYFKEDKKPWLTAMYKNDELHGNTLIYNDGKLVLTKKYDSDELVEIIK</sequence>
<dbReference type="InterPro" id="IPR019734">
    <property type="entry name" value="TPR_rpt"/>
</dbReference>
<dbReference type="PANTHER" id="PTHR46820">
    <property type="entry name" value="HISTONE-LYSINE N-METHYLTRANSFERASE SETD7"/>
    <property type="match status" value="1"/>
</dbReference>
<dbReference type="PROSITE" id="PS50005">
    <property type="entry name" value="TPR"/>
    <property type="match status" value="2"/>
</dbReference>
<dbReference type="Proteomes" id="UP001243403">
    <property type="component" value="Unassembled WGS sequence"/>
</dbReference>
<protein>
    <recommendedName>
        <fullName evidence="4">Tetratricopeptide repeat protein</fullName>
    </recommendedName>
</protein>
<dbReference type="Pfam" id="PF13181">
    <property type="entry name" value="TPR_8"/>
    <property type="match status" value="1"/>
</dbReference>
<dbReference type="EMBL" id="JASCRZ010000002">
    <property type="protein sequence ID" value="MDI5894436.1"/>
    <property type="molecule type" value="Genomic_DNA"/>
</dbReference>
<dbReference type="PANTHER" id="PTHR46820:SF1">
    <property type="entry name" value="HISTONE-LYSINE N-METHYLTRANSFERASE SETD7"/>
    <property type="match status" value="1"/>
</dbReference>
<name>A0ABT6V882_9FLAO</name>
<dbReference type="Pfam" id="PF12895">
    <property type="entry name" value="ANAPC3"/>
    <property type="match status" value="1"/>
</dbReference>
<dbReference type="RefSeq" id="WP_282715942.1">
    <property type="nucleotide sequence ID" value="NZ_JASCRZ010000002.1"/>
</dbReference>
<dbReference type="InterPro" id="IPR011990">
    <property type="entry name" value="TPR-like_helical_dom_sf"/>
</dbReference>
<dbReference type="Gene3D" id="2.20.110.10">
    <property type="entry name" value="Histone H3 K4-specific methyltransferase SET7/9 N-terminal domain"/>
    <property type="match status" value="4"/>
</dbReference>
<dbReference type="InterPro" id="IPR011652">
    <property type="entry name" value="MORN_2"/>
</dbReference>
<evidence type="ECO:0000256" key="1">
    <source>
        <dbReference type="PROSITE-ProRule" id="PRU00339"/>
    </source>
</evidence>
<dbReference type="SMART" id="SM00028">
    <property type="entry name" value="TPR"/>
    <property type="match status" value="3"/>
</dbReference>
<proteinExistence type="predicted"/>
<evidence type="ECO:0000313" key="3">
    <source>
        <dbReference type="Proteomes" id="UP001243403"/>
    </source>
</evidence>
<dbReference type="Gene3D" id="1.25.40.10">
    <property type="entry name" value="Tetratricopeptide repeat domain"/>
    <property type="match status" value="1"/>
</dbReference>